<gene>
    <name evidence="1" type="ORF">RPERSI_LOCUS524</name>
</gene>
<evidence type="ECO:0000313" key="1">
    <source>
        <dbReference type="EMBL" id="CAG8469750.1"/>
    </source>
</evidence>
<reference evidence="1" key="1">
    <citation type="submission" date="2021-06" db="EMBL/GenBank/DDBJ databases">
        <authorList>
            <person name="Kallberg Y."/>
            <person name="Tangrot J."/>
            <person name="Rosling A."/>
        </authorList>
    </citation>
    <scope>NUCLEOTIDE SEQUENCE</scope>
    <source>
        <strain evidence="1">MA461A</strain>
    </source>
</reference>
<accession>A0ACA9KFW6</accession>
<comment type="caution">
    <text evidence="1">The sequence shown here is derived from an EMBL/GenBank/DDBJ whole genome shotgun (WGS) entry which is preliminary data.</text>
</comment>
<dbReference type="Proteomes" id="UP000789920">
    <property type="component" value="Unassembled WGS sequence"/>
</dbReference>
<protein>
    <submittedName>
        <fullName evidence="1">1250_t:CDS:1</fullName>
    </submittedName>
</protein>
<organism evidence="1 2">
    <name type="scientific">Racocetra persica</name>
    <dbReference type="NCBI Taxonomy" id="160502"/>
    <lineage>
        <taxon>Eukaryota</taxon>
        <taxon>Fungi</taxon>
        <taxon>Fungi incertae sedis</taxon>
        <taxon>Mucoromycota</taxon>
        <taxon>Glomeromycotina</taxon>
        <taxon>Glomeromycetes</taxon>
        <taxon>Diversisporales</taxon>
        <taxon>Gigasporaceae</taxon>
        <taxon>Racocetra</taxon>
    </lineage>
</organism>
<name>A0ACA9KFW6_9GLOM</name>
<evidence type="ECO:0000313" key="2">
    <source>
        <dbReference type="Proteomes" id="UP000789920"/>
    </source>
</evidence>
<proteinExistence type="predicted"/>
<feature type="non-terminal residue" evidence="1">
    <location>
        <position position="708"/>
    </location>
</feature>
<sequence>MSFFKFREIHVCIDDKKLTHKFNTEDKLAKIRKTIVDKKITNEINFVFKWQNGKIVKHEEESNNLARILKDNNKLYISTLQKNSEIIVCINEDKPFNWILSEGSHQDKILISKAKEDEKILLEILKIGDNDRNYLHILRKNEPDWVKLATKCECGFIIEEDSVKQARNRAFIINKREIEKIQDNSGHFIKTLECKNEFQKLCHQNFIKFGNATSILPWASIFFGLEQETLTKKLECYKRTKNYSYVKKRCAMIKITKDNICLTTEFEADVDAALNEKTQDKKVTKLKEITKKYGCFYANTIYFGGVAIQKDEDIKRSDKNENSDKIGIQGSFRSPGANVDGDFTSKTGINTKTATANAESSFIIKGGNGAIFKFNDHCDWINSLLDHNTWDIIEYEEVTPIFDLLGDKLRKRVLETLGKRILKVNIESIDYPINKEPFPYPLGEKLKDITNIEDCEIFVTIMKKKNRHIFSSHIYYDAPDKPVILIQRIPSKRKTKKDYIKIKIGWIIIGYPTKTFDFDLSNQVVLKSERYKLSNENNRYAINNSKQTNLPDIQDMKPYVLATCILDRVEETNSSPEELSECNKKQLHPRDLRLIVGTHFSLSKDFAYEATWNSLGRISINKEKVYCSKIKNKINERLVFAYLLFDKCQLECNNHGVINIANIDPNSSDYLLCRWQNNSSFDKNELLCFYLSPNKEHIHDIDETHKKA</sequence>
<keyword evidence="2" id="KW-1185">Reference proteome</keyword>
<dbReference type="EMBL" id="CAJVQC010000410">
    <property type="protein sequence ID" value="CAG8469750.1"/>
    <property type="molecule type" value="Genomic_DNA"/>
</dbReference>